<dbReference type="PANTHER" id="PTHR11727">
    <property type="entry name" value="DIMETHYLADENOSINE TRANSFERASE"/>
    <property type="match status" value="1"/>
</dbReference>
<dbReference type="SUPFAM" id="SSF53335">
    <property type="entry name" value="S-adenosyl-L-methionine-dependent methyltransferases"/>
    <property type="match status" value="1"/>
</dbReference>
<comment type="similarity">
    <text evidence="5">Belongs to the class I-like SAM-binding methyltransferase superfamily. rRNA adenine N(6)-methyltransferase family.</text>
</comment>
<dbReference type="InterPro" id="IPR001737">
    <property type="entry name" value="KsgA/Erm"/>
</dbReference>
<dbReference type="Proteomes" id="UP000682416">
    <property type="component" value="Chromosome"/>
</dbReference>
<organism evidence="8 9">
    <name type="scientific">Nocardiopsis eucommiae</name>
    <dbReference type="NCBI Taxonomy" id="2831970"/>
    <lineage>
        <taxon>Bacteria</taxon>
        <taxon>Bacillati</taxon>
        <taxon>Actinomycetota</taxon>
        <taxon>Actinomycetes</taxon>
        <taxon>Streptosporangiales</taxon>
        <taxon>Nocardiopsidaceae</taxon>
        <taxon>Nocardiopsis</taxon>
    </lineage>
</organism>
<dbReference type="NCBIfam" id="NF000499">
    <property type="entry name" value="Erm23S_rRNA_broad"/>
    <property type="match status" value="1"/>
</dbReference>
<dbReference type="InterPro" id="IPR020596">
    <property type="entry name" value="rRNA_Ade_Mease_Trfase_CS"/>
</dbReference>
<feature type="binding site" evidence="5">
    <location>
        <position position="128"/>
    </location>
    <ligand>
        <name>S-adenosyl-L-methionine</name>
        <dbReference type="ChEBI" id="CHEBI:59789"/>
    </ligand>
</feature>
<dbReference type="GO" id="GO:0000179">
    <property type="term" value="F:rRNA (adenine-N6,N6-)-dimethyltransferase activity"/>
    <property type="evidence" value="ECO:0007669"/>
    <property type="project" value="UniProtKB-UniRule"/>
</dbReference>
<evidence type="ECO:0000256" key="2">
    <source>
        <dbReference type="ARBA" id="ARBA00022679"/>
    </source>
</evidence>
<evidence type="ECO:0000256" key="3">
    <source>
        <dbReference type="ARBA" id="ARBA00022691"/>
    </source>
</evidence>
<keyword evidence="3 5" id="KW-0949">S-adenosyl-L-methionine</keyword>
<dbReference type="KEGG" id="nec:KGD82_14690"/>
<keyword evidence="9" id="KW-1185">Reference proteome</keyword>
<dbReference type="InterPro" id="IPR023165">
    <property type="entry name" value="rRNA_Ade_diMease-like_C"/>
</dbReference>
<gene>
    <name evidence="8" type="primary">erm</name>
    <name evidence="8" type="ORF">KGD82_14690</name>
</gene>
<keyword evidence="1 5" id="KW-0489">Methyltransferase</keyword>
<dbReference type="SMART" id="SM00650">
    <property type="entry name" value="rADc"/>
    <property type="match status" value="1"/>
</dbReference>
<name>A0A975L706_9ACTN</name>
<feature type="binding site" evidence="5">
    <location>
        <position position="56"/>
    </location>
    <ligand>
        <name>S-adenosyl-L-methionine</name>
        <dbReference type="ChEBI" id="CHEBI:59789"/>
    </ligand>
</feature>
<dbReference type="InterPro" id="IPR029063">
    <property type="entry name" value="SAM-dependent_MTases_sf"/>
</dbReference>
<evidence type="ECO:0000259" key="7">
    <source>
        <dbReference type="SMART" id="SM00650"/>
    </source>
</evidence>
<feature type="domain" description="Ribosomal RNA adenine methylase transferase N-terminal" evidence="7">
    <location>
        <begin position="61"/>
        <end position="226"/>
    </location>
</feature>
<keyword evidence="4 5" id="KW-0694">RNA-binding</keyword>
<evidence type="ECO:0000256" key="1">
    <source>
        <dbReference type="ARBA" id="ARBA00022603"/>
    </source>
</evidence>
<evidence type="ECO:0000256" key="4">
    <source>
        <dbReference type="ARBA" id="ARBA00022884"/>
    </source>
</evidence>
<dbReference type="GO" id="GO:0003723">
    <property type="term" value="F:RNA binding"/>
    <property type="evidence" value="ECO:0007669"/>
    <property type="project" value="UniProtKB-UniRule"/>
</dbReference>
<dbReference type="EMBL" id="CP074402">
    <property type="protein sequence ID" value="QVJ00128.1"/>
    <property type="molecule type" value="Genomic_DNA"/>
</dbReference>
<evidence type="ECO:0000313" key="9">
    <source>
        <dbReference type="Proteomes" id="UP000682416"/>
    </source>
</evidence>
<dbReference type="Gene3D" id="1.10.8.100">
    <property type="entry name" value="Ribosomal RNA adenine dimethylase-like, domain 2"/>
    <property type="match status" value="1"/>
</dbReference>
<dbReference type="AlphaFoldDB" id="A0A975L706"/>
<protein>
    <submittedName>
        <fullName evidence="8">ErmE/ErmH/ErmO/ErmR family 23S rRNA (Adenine(2058)-N(6))-methyltransferase</fullName>
    </submittedName>
</protein>
<keyword evidence="2 5" id="KW-0808">Transferase</keyword>
<sequence length="315" mass="35015">MPPVHVSPPSEAAERTTRGTPLPQRPRPPDPRPTQRRFRQGGTRPNRRRRLSQNFLTDPGTARWVVRLSGVTSDDLVVEIGPGDGAVTRFLARTTHRVIAYELDPRLAERLAARYRDPARGVRIVHGDFTRARPPRAPFSVVGNIPYSRTSDIVRWCLEAPGLGSATLVTQLEYARKRTGAYGRWSLVTVLSWPWWSWRLAGRIGRDRFHPVPRVDAGILVLERRAAPLVPPERRAEYRRVVELGFGGVGGSLAASLSRVYPAGRVTAALRSARVPGGAPVGLVHPDQWVEVFRSLAGSGREGARRERRGRTPLT</sequence>
<dbReference type="PROSITE" id="PS51689">
    <property type="entry name" value="SAM_RNA_A_N6_MT"/>
    <property type="match status" value="1"/>
</dbReference>
<feature type="binding site" evidence="5">
    <location>
        <position position="144"/>
    </location>
    <ligand>
        <name>S-adenosyl-L-methionine</name>
        <dbReference type="ChEBI" id="CHEBI:59789"/>
    </ligand>
</feature>
<dbReference type="Gene3D" id="3.40.50.150">
    <property type="entry name" value="Vaccinia Virus protein VP39"/>
    <property type="match status" value="1"/>
</dbReference>
<evidence type="ECO:0000256" key="5">
    <source>
        <dbReference type="PROSITE-ProRule" id="PRU01026"/>
    </source>
</evidence>
<dbReference type="InterPro" id="IPR020598">
    <property type="entry name" value="rRNA_Ade_methylase_Trfase_N"/>
</dbReference>
<feature type="region of interest" description="Disordered" evidence="6">
    <location>
        <begin position="1"/>
        <end position="52"/>
    </location>
</feature>
<dbReference type="NCBIfam" id="NF000337">
    <property type="entry name" value="erm_SHROVE"/>
    <property type="match status" value="1"/>
</dbReference>
<feature type="binding site" evidence="5">
    <location>
        <position position="54"/>
    </location>
    <ligand>
        <name>S-adenosyl-L-methionine</name>
        <dbReference type="ChEBI" id="CHEBI:59789"/>
    </ligand>
</feature>
<dbReference type="GO" id="GO:0005829">
    <property type="term" value="C:cytosol"/>
    <property type="evidence" value="ECO:0007669"/>
    <property type="project" value="TreeGrafter"/>
</dbReference>
<dbReference type="PROSITE" id="PS01131">
    <property type="entry name" value="RRNA_A_DIMETH"/>
    <property type="match status" value="1"/>
</dbReference>
<reference evidence="8" key="1">
    <citation type="submission" date="2021-05" db="EMBL/GenBank/DDBJ databases">
        <authorList>
            <person name="Kaiqin L."/>
            <person name="Jian G."/>
        </authorList>
    </citation>
    <scope>NUCLEOTIDE SEQUENCE</scope>
    <source>
        <strain evidence="8">HDS5</strain>
    </source>
</reference>
<accession>A0A975L706</accession>
<feature type="binding site" evidence="5">
    <location>
        <position position="102"/>
    </location>
    <ligand>
        <name>S-adenosyl-L-methionine</name>
        <dbReference type="ChEBI" id="CHEBI:59789"/>
    </ligand>
</feature>
<feature type="binding site" evidence="5">
    <location>
        <position position="81"/>
    </location>
    <ligand>
        <name>S-adenosyl-L-methionine</name>
        <dbReference type="ChEBI" id="CHEBI:59789"/>
    </ligand>
</feature>
<dbReference type="CDD" id="cd02440">
    <property type="entry name" value="AdoMet_MTases"/>
    <property type="match status" value="1"/>
</dbReference>
<evidence type="ECO:0000313" key="8">
    <source>
        <dbReference type="EMBL" id="QVJ00128.1"/>
    </source>
</evidence>
<dbReference type="PANTHER" id="PTHR11727:SF7">
    <property type="entry name" value="DIMETHYLADENOSINE TRANSFERASE-RELATED"/>
    <property type="match status" value="1"/>
</dbReference>
<evidence type="ECO:0000256" key="6">
    <source>
        <dbReference type="SAM" id="MobiDB-lite"/>
    </source>
</evidence>
<dbReference type="Pfam" id="PF00398">
    <property type="entry name" value="RrnaAD"/>
    <property type="match status" value="1"/>
</dbReference>
<feature type="compositionally biased region" description="Basic residues" evidence="6">
    <location>
        <begin position="34"/>
        <end position="51"/>
    </location>
</feature>
<proteinExistence type="inferred from homology"/>